<dbReference type="GO" id="GO:0016887">
    <property type="term" value="F:ATP hydrolysis activity"/>
    <property type="evidence" value="ECO:0007669"/>
    <property type="project" value="InterPro"/>
</dbReference>
<dbReference type="SMART" id="SM00382">
    <property type="entry name" value="AAA"/>
    <property type="match status" value="1"/>
</dbReference>
<proteinExistence type="predicted"/>
<evidence type="ECO:0000313" key="2">
    <source>
        <dbReference type="EMBL" id="NIY67863.1"/>
    </source>
</evidence>
<dbReference type="Proteomes" id="UP000536624">
    <property type="component" value="Unassembled WGS sequence"/>
</dbReference>
<sequence>MYVTKIGLSNIRGFTGPRAVDLTLPESGGWIVMAGRNGSGKTTLLKALAVALAGPSVARTLVSDFTGWVSQGEREGWAQAFIARDPSRDVLRGRGRAPDGPQVLGLTWTLPPASVPDPTLSHPVRPDLAAYQPPYGWPGAERGPWSENPQGWFCAAYGPFRRLMGGAGEAQRLMLSPGPAGRMASLFHEDVSLAEGVSWLVNLHLRKLEGRQGAEELLEVVTNLLSDGLLPERHRVVRVDSEGLWVARTAGERPMPSSSTQSRPFPLREMSDGYRTVAALVLDIVRQIQTAYGTLDARVTDDGRSEIRMPGVVIIDEIDAHLHVTWQRRIGDWLRDHFPNIQFIVSSHSPYICQAADEGGLIRLPGPDEDRPPEAVDEDLYHRVVFGSGDDAAISELFGLETPYSSRAEKHRRRFVWLERKLYDGEASDEEVAEYHELDDLLTSSVEARVTEVAARLGRGE</sequence>
<dbReference type="Pfam" id="PF13304">
    <property type="entry name" value="AAA_21"/>
    <property type="match status" value="1"/>
</dbReference>
<name>A0A7X5X758_STRMQ</name>
<dbReference type="InterPro" id="IPR038729">
    <property type="entry name" value="Rad50/SbcC_AAA"/>
</dbReference>
<dbReference type="GO" id="GO:0006302">
    <property type="term" value="P:double-strand break repair"/>
    <property type="evidence" value="ECO:0007669"/>
    <property type="project" value="InterPro"/>
</dbReference>
<accession>A0A7X5X758</accession>
<dbReference type="InterPro" id="IPR003959">
    <property type="entry name" value="ATPase_AAA_core"/>
</dbReference>
<dbReference type="EMBL" id="JAALLH010000001">
    <property type="protein sequence ID" value="NIY67863.1"/>
    <property type="molecule type" value="Genomic_DNA"/>
</dbReference>
<dbReference type="Gene3D" id="3.40.50.300">
    <property type="entry name" value="P-loop containing nucleotide triphosphate hydrolases"/>
    <property type="match status" value="2"/>
</dbReference>
<feature type="domain" description="AAA+ ATPase" evidence="1">
    <location>
        <begin position="27"/>
        <end position="386"/>
    </location>
</feature>
<dbReference type="InterPro" id="IPR003593">
    <property type="entry name" value="AAA+_ATPase"/>
</dbReference>
<dbReference type="InterPro" id="IPR051396">
    <property type="entry name" value="Bact_Antivir_Def_Nuclease"/>
</dbReference>
<comment type="caution">
    <text evidence="2">The sequence shown here is derived from an EMBL/GenBank/DDBJ whole genome shotgun (WGS) entry which is preliminary data.</text>
</comment>
<reference evidence="2 3" key="1">
    <citation type="submission" date="2020-02" db="EMBL/GenBank/DDBJ databases">
        <title>Streptomyces malaysiensis DSM14702 (JHCC583434, PFL_A843) Genome sequencing and assembly.</title>
        <authorList>
            <person name="Samborskyy M."/>
        </authorList>
    </citation>
    <scope>NUCLEOTIDE SEQUENCE [LARGE SCALE GENOMIC DNA]</scope>
    <source>
        <strain evidence="2 3">DSM 14702</strain>
    </source>
</reference>
<dbReference type="PANTHER" id="PTHR43581">
    <property type="entry name" value="ATP/GTP PHOSPHATASE"/>
    <property type="match status" value="1"/>
</dbReference>
<dbReference type="AlphaFoldDB" id="A0A7X5X758"/>
<dbReference type="GO" id="GO:0005524">
    <property type="term" value="F:ATP binding"/>
    <property type="evidence" value="ECO:0007669"/>
    <property type="project" value="InterPro"/>
</dbReference>
<gene>
    <name evidence="2" type="ORF">SMALB_5935</name>
</gene>
<evidence type="ECO:0000313" key="3">
    <source>
        <dbReference type="Proteomes" id="UP000536624"/>
    </source>
</evidence>
<dbReference type="SUPFAM" id="SSF52540">
    <property type="entry name" value="P-loop containing nucleoside triphosphate hydrolases"/>
    <property type="match status" value="1"/>
</dbReference>
<dbReference type="PANTHER" id="PTHR43581:SF2">
    <property type="entry name" value="EXCINUCLEASE ATPASE SUBUNIT"/>
    <property type="match status" value="1"/>
</dbReference>
<organism evidence="2 3">
    <name type="scientific">Streptomyces malaysiensis</name>
    <dbReference type="NCBI Taxonomy" id="92644"/>
    <lineage>
        <taxon>Bacteria</taxon>
        <taxon>Bacillati</taxon>
        <taxon>Actinomycetota</taxon>
        <taxon>Actinomycetes</taxon>
        <taxon>Kitasatosporales</taxon>
        <taxon>Streptomycetaceae</taxon>
        <taxon>Streptomyces</taxon>
        <taxon>Streptomyces violaceusniger group</taxon>
    </lineage>
</organism>
<dbReference type="Pfam" id="PF13476">
    <property type="entry name" value="AAA_23"/>
    <property type="match status" value="1"/>
</dbReference>
<dbReference type="InterPro" id="IPR027417">
    <property type="entry name" value="P-loop_NTPase"/>
</dbReference>
<dbReference type="RefSeq" id="WP_167503028.1">
    <property type="nucleotide sequence ID" value="NZ_JAALLH010000001.1"/>
</dbReference>
<protein>
    <submittedName>
        <fullName evidence="2">ATPase AAA</fullName>
    </submittedName>
</protein>
<evidence type="ECO:0000259" key="1">
    <source>
        <dbReference type="SMART" id="SM00382"/>
    </source>
</evidence>